<proteinExistence type="inferred from homology"/>
<evidence type="ECO:0000256" key="3">
    <source>
        <dbReference type="HAMAP-Rule" id="MF_00376"/>
    </source>
</evidence>
<dbReference type="InterPro" id="IPR001977">
    <property type="entry name" value="Depp_CoAkinase"/>
</dbReference>
<keyword evidence="3" id="KW-0963">Cytoplasm</keyword>
<dbReference type="UniPathway" id="UPA00241">
    <property type="reaction ID" value="UER00356"/>
</dbReference>
<dbReference type="AlphaFoldDB" id="A0A261G6K1"/>
<dbReference type="Proteomes" id="UP000216451">
    <property type="component" value="Unassembled WGS sequence"/>
</dbReference>
<gene>
    <name evidence="3" type="primary">coaE</name>
    <name evidence="5" type="ORF">BAQU_0905</name>
</gene>
<evidence type="ECO:0000256" key="2">
    <source>
        <dbReference type="ARBA" id="ARBA00022840"/>
    </source>
</evidence>
<dbReference type="PANTHER" id="PTHR10695:SF46">
    <property type="entry name" value="BIFUNCTIONAL COENZYME A SYNTHASE-RELATED"/>
    <property type="match status" value="1"/>
</dbReference>
<dbReference type="PANTHER" id="PTHR10695">
    <property type="entry name" value="DEPHOSPHO-COA KINASE-RELATED"/>
    <property type="match status" value="1"/>
</dbReference>
<evidence type="ECO:0000256" key="1">
    <source>
        <dbReference type="ARBA" id="ARBA00022741"/>
    </source>
</evidence>
<comment type="similarity">
    <text evidence="3">Belongs to the CoaE family.</text>
</comment>
<name>A0A261G6K1_9BIFI</name>
<dbReference type="HAMAP" id="MF_00376">
    <property type="entry name" value="Dephospho_CoA_kinase"/>
    <property type="match status" value="1"/>
</dbReference>
<dbReference type="PROSITE" id="PS51219">
    <property type="entry name" value="DPCK"/>
    <property type="match status" value="1"/>
</dbReference>
<keyword evidence="1 3" id="KW-0547">Nucleotide-binding</keyword>
<comment type="pathway">
    <text evidence="3">Cofactor biosynthesis; coenzyme A biosynthesis; CoA from (R)-pantothenate: step 5/5.</text>
</comment>
<sequence>MNNKMACEMRNPMRIGITGGIAAGKSTVVAHMRELGAFVLDYDGIAAEVVAPDTPGLRKIVSAFGPEAIDNQGQLRRKWLSSVIFGGAEHAPLRERLNAIVHPLVYERAAILETRFMQRLDNGIDSRSRIIIHDIPLLTEVIRTIPFDFRHIITVEAPVDLRIQRMLSSRHMSMDDAQARIQSQSNEHQRLDIADIVIDSAVSIEQMFETVDRVYAGLVQEQQRSCDAR</sequence>
<dbReference type="Pfam" id="PF01121">
    <property type="entry name" value="CoaE"/>
    <property type="match status" value="1"/>
</dbReference>
<protein>
    <recommendedName>
        <fullName evidence="3 4">Dephospho-CoA kinase</fullName>
        <ecNumber evidence="3 4">2.7.1.24</ecNumber>
    </recommendedName>
    <alternativeName>
        <fullName evidence="3">Dephosphocoenzyme A kinase</fullName>
    </alternativeName>
</protein>
<keyword evidence="2 3" id="KW-0067">ATP-binding</keyword>
<dbReference type="GO" id="GO:0005524">
    <property type="term" value="F:ATP binding"/>
    <property type="evidence" value="ECO:0007669"/>
    <property type="project" value="UniProtKB-UniRule"/>
</dbReference>
<comment type="function">
    <text evidence="3">Catalyzes the phosphorylation of the 3'-hydroxyl group of dephosphocoenzyme A to form coenzyme A.</text>
</comment>
<feature type="binding site" evidence="3">
    <location>
        <begin position="22"/>
        <end position="27"/>
    </location>
    <ligand>
        <name>ATP</name>
        <dbReference type="ChEBI" id="CHEBI:30616"/>
    </ligand>
</feature>
<comment type="subcellular location">
    <subcellularLocation>
        <location evidence="3">Cytoplasm</location>
    </subcellularLocation>
</comment>
<dbReference type="SUPFAM" id="SSF52540">
    <property type="entry name" value="P-loop containing nucleoside triphosphate hydrolases"/>
    <property type="match status" value="1"/>
</dbReference>
<dbReference type="GO" id="GO:0004140">
    <property type="term" value="F:dephospho-CoA kinase activity"/>
    <property type="evidence" value="ECO:0007669"/>
    <property type="project" value="UniProtKB-UniRule"/>
</dbReference>
<dbReference type="Gene3D" id="3.40.50.300">
    <property type="entry name" value="P-loop containing nucleotide triphosphate hydrolases"/>
    <property type="match status" value="1"/>
</dbReference>
<dbReference type="GO" id="GO:0005737">
    <property type="term" value="C:cytoplasm"/>
    <property type="evidence" value="ECO:0007669"/>
    <property type="project" value="UniProtKB-SubCell"/>
</dbReference>
<dbReference type="InterPro" id="IPR027417">
    <property type="entry name" value="P-loop_NTPase"/>
</dbReference>
<keyword evidence="3 5" id="KW-0418">Kinase</keyword>
<evidence type="ECO:0000313" key="6">
    <source>
        <dbReference type="Proteomes" id="UP000216451"/>
    </source>
</evidence>
<dbReference type="NCBIfam" id="TIGR00152">
    <property type="entry name" value="dephospho-CoA kinase"/>
    <property type="match status" value="1"/>
</dbReference>
<reference evidence="5 6" key="1">
    <citation type="journal article" date="2017" name="BMC Genomics">
        <title>Comparative genomic and phylogenomic analyses of the Bifidobacteriaceae family.</title>
        <authorList>
            <person name="Lugli G.A."/>
            <person name="Milani C."/>
            <person name="Turroni F."/>
            <person name="Duranti S."/>
            <person name="Mancabelli L."/>
            <person name="Mangifesta M."/>
            <person name="Ferrario C."/>
            <person name="Modesto M."/>
            <person name="Mattarelli P."/>
            <person name="Jiri K."/>
            <person name="van Sinderen D."/>
            <person name="Ventura M."/>
        </authorList>
    </citation>
    <scope>NUCLEOTIDE SEQUENCE [LARGE SCALE GENOMIC DNA]</scope>
    <source>
        <strain evidence="5 6">LMG 28769</strain>
    </source>
</reference>
<keyword evidence="3" id="KW-0808">Transferase</keyword>
<evidence type="ECO:0000256" key="4">
    <source>
        <dbReference type="NCBIfam" id="TIGR00152"/>
    </source>
</evidence>
<dbReference type="EC" id="2.7.1.24" evidence="3 4"/>
<comment type="catalytic activity">
    <reaction evidence="3">
        <text>3'-dephospho-CoA + ATP = ADP + CoA + H(+)</text>
        <dbReference type="Rhea" id="RHEA:18245"/>
        <dbReference type="ChEBI" id="CHEBI:15378"/>
        <dbReference type="ChEBI" id="CHEBI:30616"/>
        <dbReference type="ChEBI" id="CHEBI:57287"/>
        <dbReference type="ChEBI" id="CHEBI:57328"/>
        <dbReference type="ChEBI" id="CHEBI:456216"/>
        <dbReference type="EC" id="2.7.1.24"/>
    </reaction>
</comment>
<dbReference type="OrthoDB" id="9812943at2"/>
<organism evidence="5 6">
    <name type="scientific">Bifidobacterium aquikefiri</name>
    <dbReference type="NCBI Taxonomy" id="1653207"/>
    <lineage>
        <taxon>Bacteria</taxon>
        <taxon>Bacillati</taxon>
        <taxon>Actinomycetota</taxon>
        <taxon>Actinomycetes</taxon>
        <taxon>Bifidobacteriales</taxon>
        <taxon>Bifidobacteriaceae</taxon>
        <taxon>Bifidobacterium</taxon>
    </lineage>
</organism>
<dbReference type="CDD" id="cd02022">
    <property type="entry name" value="DPCK"/>
    <property type="match status" value="1"/>
</dbReference>
<dbReference type="GO" id="GO:0015937">
    <property type="term" value="P:coenzyme A biosynthetic process"/>
    <property type="evidence" value="ECO:0007669"/>
    <property type="project" value="UniProtKB-UniRule"/>
</dbReference>
<comment type="caution">
    <text evidence="5">The sequence shown here is derived from an EMBL/GenBank/DDBJ whole genome shotgun (WGS) entry which is preliminary data.</text>
</comment>
<evidence type="ECO:0000313" key="5">
    <source>
        <dbReference type="EMBL" id="OZG66833.1"/>
    </source>
</evidence>
<accession>A0A261G6K1</accession>
<keyword evidence="3" id="KW-0173">Coenzyme A biosynthesis</keyword>
<keyword evidence="6" id="KW-1185">Reference proteome</keyword>
<dbReference type="EMBL" id="MWXA01000005">
    <property type="protein sequence ID" value="OZG66833.1"/>
    <property type="molecule type" value="Genomic_DNA"/>
</dbReference>